<reference evidence="2" key="3">
    <citation type="submission" date="2017-01" db="UniProtKB">
        <authorList>
            <consortium name="EnsemblFungi"/>
        </authorList>
    </citation>
    <scope>IDENTIFICATION</scope>
    <source>
        <strain evidence="2">PH-1 / ATCC MYA-4620 / FGSC 9075 / NRRL 31084</strain>
    </source>
</reference>
<dbReference type="EnsemblFungi" id="CEF72171">
    <property type="protein sequence ID" value="CEF72171"/>
    <property type="gene ID" value="FGRRES_00274"/>
</dbReference>
<proteinExistence type="predicted"/>
<dbReference type="RefSeq" id="XP_011315919.1">
    <property type="nucleotide sequence ID" value="XM_011317617.1"/>
</dbReference>
<evidence type="ECO:0000313" key="2">
    <source>
        <dbReference type="EnsemblFungi" id="CEF72171"/>
    </source>
</evidence>
<keyword evidence="1" id="KW-0812">Transmembrane</keyword>
<reference evidence="2" key="1">
    <citation type="journal article" date="2007" name="Science">
        <title>The Fusarium graminearum genome reveals a link between localized polymorphism and pathogen specialization.</title>
        <authorList>
            <person name="Cuomo C.A."/>
            <person name="Gueldener U."/>
            <person name="Xu J.-R."/>
            <person name="Trail F."/>
            <person name="Turgeon B.G."/>
            <person name="Di Pietro A."/>
            <person name="Walton J.D."/>
            <person name="Ma L.-J."/>
            <person name="Baker S.E."/>
            <person name="Rep M."/>
            <person name="Adam G."/>
            <person name="Antoniw J."/>
            <person name="Baldwin T."/>
            <person name="Calvo S.E."/>
            <person name="Chang Y.-L."/>
            <person name="DeCaprio D."/>
            <person name="Gale L.R."/>
            <person name="Gnerre S."/>
            <person name="Goswami R.S."/>
            <person name="Hammond-Kosack K."/>
            <person name="Harris L.J."/>
            <person name="Hilburn K."/>
            <person name="Kennell J.C."/>
            <person name="Kroken S."/>
            <person name="Magnuson J.K."/>
            <person name="Mannhaupt G."/>
            <person name="Mauceli E.W."/>
            <person name="Mewes H.-W."/>
            <person name="Mitterbauer R."/>
            <person name="Muehlbauer G."/>
            <person name="Muensterkoetter M."/>
            <person name="Nelson D."/>
            <person name="O'Donnell K."/>
            <person name="Ouellet T."/>
            <person name="Qi W."/>
            <person name="Quesneville H."/>
            <person name="Roncero M.I.G."/>
            <person name="Seong K.-Y."/>
            <person name="Tetko I.V."/>
            <person name="Urban M."/>
            <person name="Waalwijk C."/>
            <person name="Ward T.J."/>
            <person name="Yao J."/>
            <person name="Birren B.W."/>
            <person name="Kistler H.C."/>
        </authorList>
    </citation>
    <scope>NUCLEOTIDE SEQUENCE [LARGE SCALE GENOMIC DNA]</scope>
    <source>
        <strain evidence="2">PH-1 / ATCC MYA-4620 / FGSC 9075 / NRRL 31084</strain>
    </source>
</reference>
<keyword evidence="1" id="KW-1133">Transmembrane helix</keyword>
<evidence type="ECO:0000256" key="1">
    <source>
        <dbReference type="SAM" id="Phobius"/>
    </source>
</evidence>
<organism evidence="2">
    <name type="scientific">Gibberella zeae (strain ATCC MYA-4620 / CBS 123657 / FGSC 9075 / NRRL 31084 / PH-1)</name>
    <name type="common">Wheat head blight fungus</name>
    <name type="synonym">Fusarium graminearum</name>
    <dbReference type="NCBI Taxonomy" id="229533"/>
    <lineage>
        <taxon>Eukaryota</taxon>
        <taxon>Fungi</taxon>
        <taxon>Dikarya</taxon>
        <taxon>Ascomycota</taxon>
        <taxon>Pezizomycotina</taxon>
        <taxon>Sordariomycetes</taxon>
        <taxon>Hypocreomycetidae</taxon>
        <taxon>Hypocreales</taxon>
        <taxon>Nectriaceae</taxon>
        <taxon>Fusarium</taxon>
    </lineage>
</organism>
<dbReference type="AlphaFoldDB" id="I1R9W0"/>
<dbReference type="HOGENOM" id="CLU_1825451_0_0_1"/>
<keyword evidence="1" id="KW-0472">Membrane</keyword>
<dbReference type="OrthoDB" id="5078827at2759"/>
<dbReference type="EMBL" id="HG970332">
    <property type="status" value="NOT_ANNOTATED_CDS"/>
    <property type="molecule type" value="Genomic_DNA"/>
</dbReference>
<protein>
    <submittedName>
        <fullName evidence="2">Uncharacterized protein</fullName>
    </submittedName>
</protein>
<accession>I1R9W0</accession>
<sequence>MSQLNADAIITLVSAIPALLVASLSAWLAYLTLHHRNTSRNDIETSTIEFIVAHTSTTTVRPEPQTSSSQTSSTLLIEVPCETMPQLPPAALLGNFDWESRQTRLLPPPTMADQDQLINVGNPNQSTHVMLDFIGHANIVA</sequence>
<name>I1R9W0_GIBZE</name>
<dbReference type="KEGG" id="fgr:FGSG_00274"/>
<gene>
    <name evidence="2" type="primary">FG00274.1</name>
</gene>
<reference evidence="2" key="2">
    <citation type="journal article" date="2010" name="Nature">
        <title>Comparative genomics reveals mobile pathogenicity chromosomes in Fusarium.</title>
        <authorList>
            <person name="Ma L.J."/>
            <person name="van der Does H.C."/>
            <person name="Borkovich K.A."/>
            <person name="Coleman J.J."/>
            <person name="Daboussi M.J."/>
            <person name="Di Pietro A."/>
            <person name="Dufresne M."/>
            <person name="Freitag M."/>
            <person name="Grabherr M."/>
            <person name="Henrissat B."/>
            <person name="Houterman P.M."/>
            <person name="Kang S."/>
            <person name="Shim W.B."/>
            <person name="Woloshuk C."/>
            <person name="Xie X."/>
            <person name="Xu J.R."/>
            <person name="Antoniw J."/>
            <person name="Baker S.E."/>
            <person name="Bluhm B.H."/>
            <person name="Breakspear A."/>
            <person name="Brown D.W."/>
            <person name="Butchko R.A."/>
            <person name="Chapman S."/>
            <person name="Coulson R."/>
            <person name="Coutinho P.M."/>
            <person name="Danchin E.G."/>
            <person name="Diener A."/>
            <person name="Gale L.R."/>
            <person name="Gardiner D.M."/>
            <person name="Goff S."/>
            <person name="Hammond-Kosack K.E."/>
            <person name="Hilburn K."/>
            <person name="Hua-Van A."/>
            <person name="Jonkers W."/>
            <person name="Kazan K."/>
            <person name="Kodira C.D."/>
            <person name="Koehrsen M."/>
            <person name="Kumar L."/>
            <person name="Lee Y.H."/>
            <person name="Li L."/>
            <person name="Manners J.M."/>
            <person name="Miranda-Saavedra D."/>
            <person name="Mukherjee M."/>
            <person name="Park G."/>
            <person name="Park J."/>
            <person name="Park S.Y."/>
            <person name="Proctor R.H."/>
            <person name="Regev A."/>
            <person name="Ruiz-Roldan M.C."/>
            <person name="Sain D."/>
            <person name="Sakthikumar S."/>
            <person name="Sykes S."/>
            <person name="Schwartz D.C."/>
            <person name="Turgeon B.G."/>
            <person name="Wapinski I."/>
            <person name="Yoder O."/>
            <person name="Young S."/>
            <person name="Zeng Q."/>
            <person name="Zhou S."/>
            <person name="Galagan J."/>
            <person name="Cuomo C.A."/>
            <person name="Kistler H.C."/>
            <person name="Rep M."/>
        </authorList>
    </citation>
    <scope>GENOME REANNOTATION</scope>
    <source>
        <strain evidence="2">PH-1 / ATCC MYA-4620 / FGSC 9075 / NRRL 31084</strain>
    </source>
</reference>
<feature type="transmembrane region" description="Helical" evidence="1">
    <location>
        <begin position="6"/>
        <end position="30"/>
    </location>
</feature>